<sequence>MSTPIPIYLVNQTDLAKDHADSQAWAQATGFKADTNTVCLVPGPEGNLAKVLVGKPDPIDTWTLGNLPKTLPPHTYTLADEWPAATATKLWLGWCLGRYSFAPYKRQSPPPMAELVPPAGADTAYVTTTVAATTLVRDLITTPAGDMGPEQLQAAAQKLCDRHLANLTTLVGDELIDQNYPMIHAVGRAYTQAPRLLDITWGDPDAPKVTLVGKGVCFDTGGLDIKPAAGMKLMKKDMGGAANALGLAEMIMGLHLPVRLRVLIPAVENSIAGNALHPLDVVSSRRGLTVEVGNTDAEGRLVLADALWEAVCEEPAPQLVVDFATLTGAARVALGTELPACFSNRSELANTLLNCGLAVDDPLWHLPLHQPYRSMIDSSVADLSNISNSSFGGSITAALFLQEFTRPEIPWVHLDLMAWNVRSLPGRPEGGEAMGMRAVFELIQQTVAKDQPTNSASH</sequence>
<dbReference type="InterPro" id="IPR043472">
    <property type="entry name" value="Macro_dom-like"/>
</dbReference>
<gene>
    <name evidence="10" type="ORF">NIES30_16540</name>
</gene>
<dbReference type="Gene3D" id="3.40.630.10">
    <property type="entry name" value="Zn peptidases"/>
    <property type="match status" value="1"/>
</dbReference>
<organism evidence="10 11">
    <name type="scientific">Phormidium tenue NIES-30</name>
    <dbReference type="NCBI Taxonomy" id="549789"/>
    <lineage>
        <taxon>Bacteria</taxon>
        <taxon>Bacillati</taxon>
        <taxon>Cyanobacteriota</taxon>
        <taxon>Cyanophyceae</taxon>
        <taxon>Oscillatoriophycideae</taxon>
        <taxon>Oscillatoriales</taxon>
        <taxon>Oscillatoriaceae</taxon>
        <taxon>Phormidium</taxon>
    </lineage>
</organism>
<dbReference type="GO" id="GO:0005737">
    <property type="term" value="C:cytoplasm"/>
    <property type="evidence" value="ECO:0007669"/>
    <property type="project" value="InterPro"/>
</dbReference>
<dbReference type="Gene3D" id="3.40.220.10">
    <property type="entry name" value="Leucine Aminopeptidase, subunit E, domain 1"/>
    <property type="match status" value="1"/>
</dbReference>
<dbReference type="Pfam" id="PF00883">
    <property type="entry name" value="Peptidase_M17"/>
    <property type="match status" value="1"/>
</dbReference>
<dbReference type="STRING" id="549789.NIES30_16540"/>
<keyword evidence="3" id="KW-0645">Protease</keyword>
<dbReference type="GO" id="GO:0006508">
    <property type="term" value="P:proteolysis"/>
    <property type="evidence" value="ECO:0007669"/>
    <property type="project" value="UniProtKB-KW"/>
</dbReference>
<evidence type="ECO:0000256" key="3">
    <source>
        <dbReference type="ARBA" id="ARBA00022670"/>
    </source>
</evidence>
<dbReference type="AlphaFoldDB" id="A0A1U7J2J1"/>
<evidence type="ECO:0000259" key="9">
    <source>
        <dbReference type="PROSITE" id="PS00631"/>
    </source>
</evidence>
<evidence type="ECO:0000256" key="7">
    <source>
        <dbReference type="ARBA" id="ARBA00050021"/>
    </source>
</evidence>
<protein>
    <recommendedName>
        <fullName evidence="7">Probable cytosol aminopeptidase</fullName>
    </recommendedName>
    <alternativeName>
        <fullName evidence="8">Leucine aminopeptidase</fullName>
    </alternativeName>
    <alternativeName>
        <fullName evidence="5">Leucyl aminopeptidase</fullName>
    </alternativeName>
</protein>
<keyword evidence="2 10" id="KW-0031">Aminopeptidase</keyword>
<dbReference type="InterPro" id="IPR011356">
    <property type="entry name" value="Leucine_aapep/pepB"/>
</dbReference>
<dbReference type="Pfam" id="PF21337">
    <property type="entry name" value="Peptidase_M17_N_1"/>
    <property type="match status" value="1"/>
</dbReference>
<dbReference type="PROSITE" id="PS00631">
    <property type="entry name" value="CYTOSOL_AP"/>
    <property type="match status" value="1"/>
</dbReference>
<evidence type="ECO:0000256" key="1">
    <source>
        <dbReference type="ARBA" id="ARBA00009528"/>
    </source>
</evidence>
<dbReference type="OrthoDB" id="9809354at2"/>
<dbReference type="GO" id="GO:0070006">
    <property type="term" value="F:metalloaminopeptidase activity"/>
    <property type="evidence" value="ECO:0007669"/>
    <property type="project" value="InterPro"/>
</dbReference>
<dbReference type="CDD" id="cd00433">
    <property type="entry name" value="Peptidase_M17"/>
    <property type="match status" value="1"/>
</dbReference>
<dbReference type="PRINTS" id="PR00481">
    <property type="entry name" value="LAMNOPPTDASE"/>
</dbReference>
<keyword evidence="11" id="KW-1185">Reference proteome</keyword>
<dbReference type="InterPro" id="IPR048816">
    <property type="entry name" value="Peptidase_M17_N_1"/>
</dbReference>
<dbReference type="RefSeq" id="WP_073609543.1">
    <property type="nucleotide sequence ID" value="NZ_MRCG01000013.1"/>
</dbReference>
<proteinExistence type="inferred from homology"/>
<comment type="function">
    <text evidence="6">Presumably involved in the processing and regular turnover of intracellular proteins. Catalyzes the removal of unsubstituted N-terminal amino acids from various peptides.</text>
</comment>
<evidence type="ECO:0000313" key="11">
    <source>
        <dbReference type="Proteomes" id="UP000185557"/>
    </source>
</evidence>
<feature type="domain" description="Cytosol aminopeptidase" evidence="9">
    <location>
        <begin position="294"/>
        <end position="301"/>
    </location>
</feature>
<reference evidence="10 11" key="1">
    <citation type="submission" date="2016-11" db="EMBL/GenBank/DDBJ databases">
        <title>Draft Genome Sequences of Nine Cyanobacterial Strains from Diverse Habitats.</title>
        <authorList>
            <person name="Zhu T."/>
            <person name="Hou S."/>
            <person name="Lu X."/>
            <person name="Hess W.R."/>
        </authorList>
    </citation>
    <scope>NUCLEOTIDE SEQUENCE [LARGE SCALE GENOMIC DNA]</scope>
    <source>
        <strain evidence="10 11">NIES-30</strain>
    </source>
</reference>
<comment type="caution">
    <text evidence="10">The sequence shown here is derived from an EMBL/GenBank/DDBJ whole genome shotgun (WGS) entry which is preliminary data.</text>
</comment>
<dbReference type="PANTHER" id="PTHR11963">
    <property type="entry name" value="LEUCINE AMINOPEPTIDASE-RELATED"/>
    <property type="match status" value="1"/>
</dbReference>
<evidence type="ECO:0000313" key="10">
    <source>
        <dbReference type="EMBL" id="OKH46316.1"/>
    </source>
</evidence>
<dbReference type="SUPFAM" id="SSF53187">
    <property type="entry name" value="Zn-dependent exopeptidases"/>
    <property type="match status" value="1"/>
</dbReference>
<evidence type="ECO:0000256" key="2">
    <source>
        <dbReference type="ARBA" id="ARBA00022438"/>
    </source>
</evidence>
<evidence type="ECO:0000256" key="6">
    <source>
        <dbReference type="ARBA" id="ARBA00049972"/>
    </source>
</evidence>
<accession>A0A1U7J2J1</accession>
<dbReference type="GO" id="GO:0030145">
    <property type="term" value="F:manganese ion binding"/>
    <property type="evidence" value="ECO:0007669"/>
    <property type="project" value="InterPro"/>
</dbReference>
<dbReference type="EMBL" id="MRCG01000013">
    <property type="protein sequence ID" value="OKH46316.1"/>
    <property type="molecule type" value="Genomic_DNA"/>
</dbReference>
<evidence type="ECO:0000256" key="5">
    <source>
        <dbReference type="ARBA" id="ARBA00033172"/>
    </source>
</evidence>
<evidence type="ECO:0000256" key="8">
    <source>
        <dbReference type="ARBA" id="ARBA00050061"/>
    </source>
</evidence>
<evidence type="ECO:0000256" key="4">
    <source>
        <dbReference type="ARBA" id="ARBA00022801"/>
    </source>
</evidence>
<dbReference type="InterPro" id="IPR000819">
    <property type="entry name" value="Peptidase_M17_C"/>
</dbReference>
<dbReference type="Proteomes" id="UP000185557">
    <property type="component" value="Unassembled WGS sequence"/>
</dbReference>
<comment type="similarity">
    <text evidence="1">Belongs to the peptidase M17 family.</text>
</comment>
<dbReference type="PANTHER" id="PTHR11963:SF20">
    <property type="entry name" value="PEPTIDASE B"/>
    <property type="match status" value="1"/>
</dbReference>
<name>A0A1U7J2J1_9CYAN</name>
<keyword evidence="4" id="KW-0378">Hydrolase</keyword>